<proteinExistence type="predicted"/>
<dbReference type="KEGG" id="rsi:Runsl_3268"/>
<reference evidence="1 2" key="2">
    <citation type="journal article" date="2012" name="Stand. Genomic Sci.">
        <title>Complete genome sequence of the aquatic bacterium Runella slithyformis type strain (LSU 4(T)).</title>
        <authorList>
            <person name="Copeland A."/>
            <person name="Zhang X."/>
            <person name="Misra M."/>
            <person name="Lapidus A."/>
            <person name="Nolan M."/>
            <person name="Lucas S."/>
            <person name="Deshpande S."/>
            <person name="Cheng J.F."/>
            <person name="Tapia R."/>
            <person name="Goodwin L.A."/>
            <person name="Pitluck S."/>
            <person name="Liolios K."/>
            <person name="Pagani I."/>
            <person name="Ivanova N."/>
            <person name="Mikhailova N."/>
            <person name="Pati A."/>
            <person name="Chen A."/>
            <person name="Palaniappan K."/>
            <person name="Land M."/>
            <person name="Hauser L."/>
            <person name="Pan C."/>
            <person name="Jeffries C.D."/>
            <person name="Detter J.C."/>
            <person name="Brambilla E.M."/>
            <person name="Rohde M."/>
            <person name="Djao O.D."/>
            <person name="Goker M."/>
            <person name="Sikorski J."/>
            <person name="Tindall B.J."/>
            <person name="Woyke T."/>
            <person name="Bristow J."/>
            <person name="Eisen J.A."/>
            <person name="Markowitz V."/>
            <person name="Hugenholtz P."/>
            <person name="Kyrpides N.C."/>
            <person name="Klenk H.P."/>
            <person name="Mavromatis K."/>
        </authorList>
    </citation>
    <scope>NUCLEOTIDE SEQUENCE [LARGE SCALE GENOMIC DNA]</scope>
    <source>
        <strain evidence="2">ATCC 29530 / DSM 19594 / LMG 11500 / NCIMB 11436 / LSU 4</strain>
    </source>
</reference>
<sequence>MITQKIIAIKDLSLLSKFFILGTFIACTNTQSSPFKYEKEFKNYLLDVFKIGAVSDAIFYIFPMSSCNFCTEESLKTLETCKSKNIILVLVGDVKNQNEERMLKLPMPKLLDPSQKAYSYAFGLTKPLLIHIKGKECIRFFEINDTDLQKIRSYLSVN</sequence>
<evidence type="ECO:0000313" key="1">
    <source>
        <dbReference type="EMBL" id="AEI49643.1"/>
    </source>
</evidence>
<reference evidence="2" key="1">
    <citation type="submission" date="2011-06" db="EMBL/GenBank/DDBJ databases">
        <title>The complete genome of chromosome of Runella slithyformis DSM 19594.</title>
        <authorList>
            <consortium name="US DOE Joint Genome Institute (JGI-PGF)"/>
            <person name="Lucas S."/>
            <person name="Han J."/>
            <person name="Lapidus A."/>
            <person name="Bruce D."/>
            <person name="Goodwin L."/>
            <person name="Pitluck S."/>
            <person name="Peters L."/>
            <person name="Kyrpides N."/>
            <person name="Mavromatis K."/>
            <person name="Ivanova N."/>
            <person name="Ovchinnikova G."/>
            <person name="Zhang X."/>
            <person name="Misra M."/>
            <person name="Detter J.C."/>
            <person name="Tapia R."/>
            <person name="Han C."/>
            <person name="Land M."/>
            <person name="Hauser L."/>
            <person name="Markowitz V."/>
            <person name="Cheng J.-F."/>
            <person name="Hugenholtz P."/>
            <person name="Woyke T."/>
            <person name="Wu D."/>
            <person name="Tindall B."/>
            <person name="Faehrich R."/>
            <person name="Brambilla E."/>
            <person name="Klenk H.-P."/>
            <person name="Eisen J.A."/>
        </authorList>
    </citation>
    <scope>NUCLEOTIDE SEQUENCE [LARGE SCALE GENOMIC DNA]</scope>
    <source>
        <strain evidence="2">ATCC 29530 / DSM 19594 / LMG 11500 / NCIMB 11436 / LSU 4</strain>
    </source>
</reference>
<dbReference type="AlphaFoldDB" id="A0A7U3ZM77"/>
<gene>
    <name evidence="1" type="ordered locus">Runsl_3268</name>
</gene>
<name>A0A7U3ZM77_RUNSL</name>
<dbReference type="RefSeq" id="WP_013928948.1">
    <property type="nucleotide sequence ID" value="NC_015703.1"/>
</dbReference>
<evidence type="ECO:0008006" key="3">
    <source>
        <dbReference type="Google" id="ProtNLM"/>
    </source>
</evidence>
<organism evidence="1 2">
    <name type="scientific">Runella slithyformis (strain ATCC 29530 / DSM 19594 / LMG 11500 / NCIMB 11436 / LSU 4)</name>
    <dbReference type="NCBI Taxonomy" id="761193"/>
    <lineage>
        <taxon>Bacteria</taxon>
        <taxon>Pseudomonadati</taxon>
        <taxon>Bacteroidota</taxon>
        <taxon>Cytophagia</taxon>
        <taxon>Cytophagales</taxon>
        <taxon>Spirosomataceae</taxon>
        <taxon>Runella</taxon>
    </lineage>
</organism>
<dbReference type="EMBL" id="CP002859">
    <property type="protein sequence ID" value="AEI49643.1"/>
    <property type="molecule type" value="Genomic_DNA"/>
</dbReference>
<dbReference type="Proteomes" id="UP000000493">
    <property type="component" value="Chromosome"/>
</dbReference>
<evidence type="ECO:0000313" key="2">
    <source>
        <dbReference type="Proteomes" id="UP000000493"/>
    </source>
</evidence>
<protein>
    <recommendedName>
        <fullName evidence="3">Redoxin domain-containing protein</fullName>
    </recommendedName>
</protein>
<accession>A0A7U3ZM77</accession>
<keyword evidence="2" id="KW-1185">Reference proteome</keyword>